<dbReference type="EMBL" id="QEAP01000208">
    <property type="protein sequence ID" value="TPX73104.1"/>
    <property type="molecule type" value="Genomic_DNA"/>
</dbReference>
<protein>
    <recommendedName>
        <fullName evidence="1">Dienelactone hydrolase domain-containing protein</fullName>
    </recommendedName>
</protein>
<feature type="domain" description="Dienelactone hydrolase" evidence="1">
    <location>
        <begin position="28"/>
        <end position="267"/>
    </location>
</feature>
<gene>
    <name evidence="2" type="ORF">CcCBS67573_g05629</name>
</gene>
<dbReference type="PANTHER" id="PTHR17630">
    <property type="entry name" value="DIENELACTONE HYDROLASE"/>
    <property type="match status" value="1"/>
</dbReference>
<evidence type="ECO:0000259" key="1">
    <source>
        <dbReference type="Pfam" id="PF01738"/>
    </source>
</evidence>
<proteinExistence type="predicted"/>
<evidence type="ECO:0000313" key="2">
    <source>
        <dbReference type="EMBL" id="TPX73104.1"/>
    </source>
</evidence>
<accession>A0A507FA97</accession>
<dbReference type="AlphaFoldDB" id="A0A507FA97"/>
<comment type="caution">
    <text evidence="2">The sequence shown here is derived from an EMBL/GenBank/DDBJ whole genome shotgun (WGS) entry which is preliminary data.</text>
</comment>
<reference evidence="2 3" key="1">
    <citation type="journal article" date="2019" name="Sci. Rep.">
        <title>Comparative genomics of chytrid fungi reveal insights into the obligate biotrophic and pathogenic lifestyle of Synchytrium endobioticum.</title>
        <authorList>
            <person name="van de Vossenberg B.T.L.H."/>
            <person name="Warris S."/>
            <person name="Nguyen H.D.T."/>
            <person name="van Gent-Pelzer M.P.E."/>
            <person name="Joly D.L."/>
            <person name="van de Geest H.C."/>
            <person name="Bonants P.J.M."/>
            <person name="Smith D.S."/>
            <person name="Levesque C.A."/>
            <person name="van der Lee T.A.J."/>
        </authorList>
    </citation>
    <scope>NUCLEOTIDE SEQUENCE [LARGE SCALE GENOMIC DNA]</scope>
    <source>
        <strain evidence="2 3">CBS 675.73</strain>
    </source>
</reference>
<dbReference type="SUPFAM" id="SSF53474">
    <property type="entry name" value="alpha/beta-Hydrolases"/>
    <property type="match status" value="1"/>
</dbReference>
<dbReference type="Gene3D" id="3.40.50.1820">
    <property type="entry name" value="alpha/beta hydrolase"/>
    <property type="match status" value="1"/>
</dbReference>
<organism evidence="2 3">
    <name type="scientific">Chytriomyces confervae</name>
    <dbReference type="NCBI Taxonomy" id="246404"/>
    <lineage>
        <taxon>Eukaryota</taxon>
        <taxon>Fungi</taxon>
        <taxon>Fungi incertae sedis</taxon>
        <taxon>Chytridiomycota</taxon>
        <taxon>Chytridiomycota incertae sedis</taxon>
        <taxon>Chytridiomycetes</taxon>
        <taxon>Chytridiales</taxon>
        <taxon>Chytriomycetaceae</taxon>
        <taxon>Chytriomyces</taxon>
    </lineage>
</organism>
<dbReference type="Pfam" id="PF01738">
    <property type="entry name" value="DLH"/>
    <property type="match status" value="1"/>
</dbReference>
<evidence type="ECO:0000313" key="3">
    <source>
        <dbReference type="Proteomes" id="UP000320333"/>
    </source>
</evidence>
<sequence>MSSIACCSGSVDKGTPLGTIETIAGHSVYIGSPVPADQRNLVIIATDVFGYTLPNVRLIADKFASKGYFCVVPDLFKGSEPPADLMDDLEALSAKGSGIRAKMTGVGRLLWHFPGFILRNNDKMGMDIIEAVVADLRATRGVQKIALQGYCWGGNIGIKLAQKDGVLDVASVAHPGGNLAIPQDFDKVVKPIYVALAETDNQINASQCELIKASLEKRSKELGIMQKVEWFLGVEHGFAVRGKESDSHVNSQRERAFEDALAFIQKALSL</sequence>
<name>A0A507FA97_9FUNG</name>
<dbReference type="PANTHER" id="PTHR17630:SF44">
    <property type="entry name" value="PROTEIN AIM2"/>
    <property type="match status" value="1"/>
</dbReference>
<dbReference type="OrthoDB" id="17560at2759"/>
<keyword evidence="3" id="KW-1185">Reference proteome</keyword>
<dbReference type="InterPro" id="IPR029058">
    <property type="entry name" value="AB_hydrolase_fold"/>
</dbReference>
<dbReference type="GO" id="GO:0016787">
    <property type="term" value="F:hydrolase activity"/>
    <property type="evidence" value="ECO:0007669"/>
    <property type="project" value="InterPro"/>
</dbReference>
<dbReference type="Proteomes" id="UP000320333">
    <property type="component" value="Unassembled WGS sequence"/>
</dbReference>
<dbReference type="InterPro" id="IPR002925">
    <property type="entry name" value="Dienelactn_hydro"/>
</dbReference>
<dbReference type="STRING" id="246404.A0A507FA97"/>